<dbReference type="Proteomes" id="UP000231962">
    <property type="component" value="Unassembled WGS sequence"/>
</dbReference>
<comment type="catalytic activity">
    <reaction evidence="13">
        <text>O-phospho-D-serine + H2O = D-serine + phosphate</text>
        <dbReference type="Rhea" id="RHEA:24873"/>
        <dbReference type="ChEBI" id="CHEBI:15377"/>
        <dbReference type="ChEBI" id="CHEBI:35247"/>
        <dbReference type="ChEBI" id="CHEBI:43474"/>
        <dbReference type="ChEBI" id="CHEBI:58680"/>
        <dbReference type="EC" id="3.1.3.3"/>
    </reaction>
</comment>
<dbReference type="PANTHER" id="PTHR43344">
    <property type="entry name" value="PHOSPHOSERINE PHOSPHATASE"/>
    <property type="match status" value="1"/>
</dbReference>
<evidence type="ECO:0000313" key="16">
    <source>
        <dbReference type="EMBL" id="PJZ72315.1"/>
    </source>
</evidence>
<name>A0A2M9ZJS9_9LEPT</name>
<protein>
    <recommendedName>
        <fullName evidence="5">Phosphoserine phosphatase</fullName>
        <ecNumber evidence="4">3.1.3.3</ecNumber>
    </recommendedName>
    <alternativeName>
        <fullName evidence="11">O-phosphoserine phosphohydrolase</fullName>
    </alternativeName>
</protein>
<comment type="cofactor">
    <cofactor evidence="1">
        <name>Mg(2+)</name>
        <dbReference type="ChEBI" id="CHEBI:18420"/>
    </cofactor>
</comment>
<dbReference type="EMBL" id="NPDZ01000011">
    <property type="protein sequence ID" value="PJZ72315.1"/>
    <property type="molecule type" value="Genomic_DNA"/>
</dbReference>
<dbReference type="InterPro" id="IPR023214">
    <property type="entry name" value="HAD_sf"/>
</dbReference>
<keyword evidence="17" id="KW-1185">Reference proteome</keyword>
<evidence type="ECO:0000313" key="15">
    <source>
        <dbReference type="EMBL" id="PJZ68606.1"/>
    </source>
</evidence>
<keyword evidence="9" id="KW-0460">Magnesium</keyword>
<keyword evidence="8" id="KW-0378">Hydrolase</keyword>
<comment type="pathway">
    <text evidence="2">Amino-acid biosynthesis; L-serine biosynthesis; L-serine from 3-phospho-D-glycerate: step 3/3.</text>
</comment>
<evidence type="ECO:0000256" key="13">
    <source>
        <dbReference type="ARBA" id="ARBA00048523"/>
    </source>
</evidence>
<evidence type="ECO:0000256" key="3">
    <source>
        <dbReference type="ARBA" id="ARBA00009184"/>
    </source>
</evidence>
<comment type="catalytic activity">
    <reaction evidence="12">
        <text>O-phospho-L-serine + H2O = L-serine + phosphate</text>
        <dbReference type="Rhea" id="RHEA:21208"/>
        <dbReference type="ChEBI" id="CHEBI:15377"/>
        <dbReference type="ChEBI" id="CHEBI:33384"/>
        <dbReference type="ChEBI" id="CHEBI:43474"/>
        <dbReference type="ChEBI" id="CHEBI:57524"/>
        <dbReference type="EC" id="3.1.3.3"/>
    </reaction>
</comment>
<dbReference type="SUPFAM" id="SSF56784">
    <property type="entry name" value="HAD-like"/>
    <property type="match status" value="1"/>
</dbReference>
<dbReference type="Pfam" id="PF00702">
    <property type="entry name" value="Hydrolase"/>
    <property type="match status" value="1"/>
</dbReference>
<evidence type="ECO:0000256" key="1">
    <source>
        <dbReference type="ARBA" id="ARBA00001946"/>
    </source>
</evidence>
<evidence type="ECO:0000256" key="6">
    <source>
        <dbReference type="ARBA" id="ARBA00022605"/>
    </source>
</evidence>
<keyword evidence="10" id="KW-0718">Serine biosynthesis</keyword>
<evidence type="ECO:0000256" key="9">
    <source>
        <dbReference type="ARBA" id="ARBA00022842"/>
    </source>
</evidence>
<feature type="active site" description="Proton donor" evidence="14">
    <location>
        <position position="89"/>
    </location>
</feature>
<dbReference type="AlphaFoldDB" id="A0A2M9ZJS9"/>
<evidence type="ECO:0000256" key="2">
    <source>
        <dbReference type="ARBA" id="ARBA00005135"/>
    </source>
</evidence>
<dbReference type="CDD" id="cd07500">
    <property type="entry name" value="HAD_PSP"/>
    <property type="match status" value="1"/>
</dbReference>
<evidence type="ECO:0000256" key="12">
    <source>
        <dbReference type="ARBA" id="ARBA00048138"/>
    </source>
</evidence>
<dbReference type="UniPathway" id="UPA00135">
    <property type="reaction ID" value="UER00198"/>
</dbReference>
<dbReference type="InterPro" id="IPR036412">
    <property type="entry name" value="HAD-like_sf"/>
</dbReference>
<dbReference type="PANTHER" id="PTHR43344:SF2">
    <property type="entry name" value="PHOSPHOSERINE PHOSPHATASE"/>
    <property type="match status" value="1"/>
</dbReference>
<evidence type="ECO:0000256" key="11">
    <source>
        <dbReference type="ARBA" id="ARBA00031693"/>
    </source>
</evidence>
<dbReference type="GO" id="GO:0000287">
    <property type="term" value="F:magnesium ion binding"/>
    <property type="evidence" value="ECO:0007669"/>
    <property type="project" value="TreeGrafter"/>
</dbReference>
<evidence type="ECO:0000256" key="7">
    <source>
        <dbReference type="ARBA" id="ARBA00022723"/>
    </source>
</evidence>
<dbReference type="Gene3D" id="3.40.50.1000">
    <property type="entry name" value="HAD superfamily/HAD-like"/>
    <property type="match status" value="1"/>
</dbReference>
<organism evidence="16 18">
    <name type="scientific">Leptospira perolatii</name>
    <dbReference type="NCBI Taxonomy" id="2023191"/>
    <lineage>
        <taxon>Bacteria</taxon>
        <taxon>Pseudomonadati</taxon>
        <taxon>Spirochaetota</taxon>
        <taxon>Spirochaetia</taxon>
        <taxon>Leptospirales</taxon>
        <taxon>Leptospiraceae</taxon>
        <taxon>Leptospira</taxon>
    </lineage>
</organism>
<accession>A0A2M9ZJS9</accession>
<evidence type="ECO:0000256" key="8">
    <source>
        <dbReference type="ARBA" id="ARBA00022801"/>
    </source>
</evidence>
<keyword evidence="6" id="KW-0028">Amino-acid biosynthesis</keyword>
<dbReference type="SFLD" id="SFLDG01137">
    <property type="entry name" value="C1.6.1:_Phosphoserine_Phosphat"/>
    <property type="match status" value="1"/>
</dbReference>
<dbReference type="InterPro" id="IPR004469">
    <property type="entry name" value="PSP"/>
</dbReference>
<keyword evidence="7" id="KW-0479">Metal-binding</keyword>
<dbReference type="OrthoDB" id="9790031at2"/>
<evidence type="ECO:0000256" key="4">
    <source>
        <dbReference type="ARBA" id="ARBA00012640"/>
    </source>
</evidence>
<dbReference type="GO" id="GO:0006564">
    <property type="term" value="P:L-serine biosynthetic process"/>
    <property type="evidence" value="ECO:0007669"/>
    <property type="project" value="UniProtKB-KW"/>
</dbReference>
<dbReference type="GO" id="GO:0005737">
    <property type="term" value="C:cytoplasm"/>
    <property type="evidence" value="ECO:0007669"/>
    <property type="project" value="TreeGrafter"/>
</dbReference>
<dbReference type="SFLD" id="SFLDG01136">
    <property type="entry name" value="C1.6:_Phosphoserine_Phosphatas"/>
    <property type="match status" value="1"/>
</dbReference>
<dbReference type="EMBL" id="NPDY01000019">
    <property type="protein sequence ID" value="PJZ68606.1"/>
    <property type="molecule type" value="Genomic_DNA"/>
</dbReference>
<dbReference type="InterPro" id="IPR050582">
    <property type="entry name" value="HAD-like_SerB"/>
</dbReference>
<evidence type="ECO:0000256" key="14">
    <source>
        <dbReference type="PIRSR" id="PIRSR604469-1"/>
    </source>
</evidence>
<sequence length="288" mass="32000">MQNEIPSALASVLGSEFPEFDIHYESLSLSENGKIPSGWDACSCKLPKPLSKEELDRMRGLLVSHKVDVLQISHFLSKTRISLFCFDMDSTLIKQEVIDELARFAGVYSEVAHVTQEAMQGNLDFKDALKKRCAYLKGLPSSSFAELYPKLELQPGVKNLIEGLKARKSKLGVFSGGFTDILERFQKDHGIDEVRANFLDRIDGKLTGTVSGAIVDKFLKKDSLIELAEKYEIEKENIVAVGDGANDLLMLEEAGIGIGFHAKDGLKSKILNYVDFAPMDILLYLFES</sequence>
<dbReference type="RefSeq" id="WP_100714985.1">
    <property type="nucleotide sequence ID" value="NZ_NPDY01000019.1"/>
</dbReference>
<evidence type="ECO:0000256" key="5">
    <source>
        <dbReference type="ARBA" id="ARBA00015196"/>
    </source>
</evidence>
<gene>
    <name evidence="16" type="primary">serB</name>
    <name evidence="15" type="ORF">CH360_15540</name>
    <name evidence="16" type="ORF">CH373_15085</name>
</gene>
<dbReference type="NCBIfam" id="TIGR01488">
    <property type="entry name" value="HAD-SF-IB"/>
    <property type="match status" value="1"/>
</dbReference>
<evidence type="ECO:0000313" key="18">
    <source>
        <dbReference type="Proteomes" id="UP000231990"/>
    </source>
</evidence>
<comment type="caution">
    <text evidence="16">The sequence shown here is derived from an EMBL/GenBank/DDBJ whole genome shotgun (WGS) entry which is preliminary data.</text>
</comment>
<feature type="active site" description="Nucleophile" evidence="14">
    <location>
        <position position="87"/>
    </location>
</feature>
<dbReference type="NCBIfam" id="TIGR00338">
    <property type="entry name" value="serB"/>
    <property type="match status" value="1"/>
</dbReference>
<reference evidence="17 18" key="1">
    <citation type="submission" date="2017-07" db="EMBL/GenBank/DDBJ databases">
        <title>Leptospira spp. isolated from tropical soils.</title>
        <authorList>
            <person name="Thibeaux R."/>
            <person name="Iraola G."/>
            <person name="Ferres I."/>
            <person name="Bierque E."/>
            <person name="Girault D."/>
            <person name="Soupe-Gilbert M.-E."/>
            <person name="Picardeau M."/>
            <person name="Goarant C."/>
        </authorList>
    </citation>
    <scope>NUCLEOTIDE SEQUENCE [LARGE SCALE GENOMIC DNA]</scope>
    <source>
        <strain evidence="16 18">FH1-B-B1</strain>
        <strain evidence="15 17">FH1-B-C1</strain>
    </source>
</reference>
<comment type="similarity">
    <text evidence="3">Belongs to the HAD-like hydrolase superfamily. SerB family.</text>
</comment>
<proteinExistence type="inferred from homology"/>
<dbReference type="SFLD" id="SFLDS00003">
    <property type="entry name" value="Haloacid_Dehalogenase"/>
    <property type="match status" value="1"/>
</dbReference>
<evidence type="ECO:0000256" key="10">
    <source>
        <dbReference type="ARBA" id="ARBA00023299"/>
    </source>
</evidence>
<dbReference type="EC" id="3.1.3.3" evidence="4"/>
<evidence type="ECO:0000313" key="17">
    <source>
        <dbReference type="Proteomes" id="UP000231962"/>
    </source>
</evidence>
<dbReference type="GO" id="GO:0036424">
    <property type="term" value="F:L-phosphoserine phosphatase activity"/>
    <property type="evidence" value="ECO:0007669"/>
    <property type="project" value="InterPro"/>
</dbReference>
<dbReference type="Proteomes" id="UP000231990">
    <property type="component" value="Unassembled WGS sequence"/>
</dbReference>
<dbReference type="SFLD" id="SFLDF00029">
    <property type="entry name" value="phosphoserine_phosphatase"/>
    <property type="match status" value="1"/>
</dbReference>